<dbReference type="EMBL" id="GBHO01041901">
    <property type="protein sequence ID" value="JAG01703.1"/>
    <property type="molecule type" value="Transcribed_RNA"/>
</dbReference>
<reference evidence="16" key="3">
    <citation type="journal article" date="2016" name="Gigascience">
        <title>De novo construction of an expanded transcriptome assembly for the western tarnished plant bug, Lygus hesperus.</title>
        <authorList>
            <person name="Tassone E.E."/>
            <person name="Geib S.M."/>
            <person name="Hall B."/>
            <person name="Fabrick J.A."/>
            <person name="Brent C.S."/>
            <person name="Hull J.J."/>
        </authorList>
    </citation>
    <scope>NUCLEOTIDE SEQUENCE</scope>
</reference>
<name>A0A0A9W5D4_LYGHE</name>
<gene>
    <name evidence="15" type="primary">UBX7</name>
    <name evidence="15" type="ORF">CM83_2434</name>
    <name evidence="16" type="ORF">g.3849</name>
</gene>
<dbReference type="GO" id="GO:0005634">
    <property type="term" value="C:nucleus"/>
    <property type="evidence" value="ECO:0007669"/>
    <property type="project" value="UniProtKB-SubCell"/>
</dbReference>
<evidence type="ECO:0000256" key="7">
    <source>
        <dbReference type="ARBA" id="ARBA00023054"/>
    </source>
</evidence>
<evidence type="ECO:0000256" key="12">
    <source>
        <dbReference type="ARBA" id="ARBA00023273"/>
    </source>
</evidence>
<dbReference type="GO" id="GO:0051321">
    <property type="term" value="P:meiotic cell cycle"/>
    <property type="evidence" value="ECO:0007669"/>
    <property type="project" value="UniProtKB-KW"/>
</dbReference>
<keyword evidence="10" id="KW-0539">Nucleus</keyword>
<keyword evidence="6" id="KW-0282">Flagellum</keyword>
<keyword evidence="11" id="KW-0469">Meiosis</keyword>
<keyword evidence="8" id="KW-0969">Cilium</keyword>
<evidence type="ECO:0000256" key="4">
    <source>
        <dbReference type="ARBA" id="ARBA00014813"/>
    </source>
</evidence>
<dbReference type="Pfam" id="PF13868">
    <property type="entry name" value="TPH"/>
    <property type="match status" value="1"/>
</dbReference>
<evidence type="ECO:0000256" key="8">
    <source>
        <dbReference type="ARBA" id="ARBA00023069"/>
    </source>
</evidence>
<evidence type="ECO:0000256" key="5">
    <source>
        <dbReference type="ARBA" id="ARBA00022490"/>
    </source>
</evidence>
<dbReference type="InterPro" id="IPR026504">
    <property type="entry name" value="MNS1"/>
</dbReference>
<evidence type="ECO:0000256" key="13">
    <source>
        <dbReference type="ARBA" id="ARBA00046114"/>
    </source>
</evidence>
<evidence type="ECO:0000256" key="10">
    <source>
        <dbReference type="ARBA" id="ARBA00023242"/>
    </source>
</evidence>
<evidence type="ECO:0000256" key="2">
    <source>
        <dbReference type="ARBA" id="ARBA00004611"/>
    </source>
</evidence>
<keyword evidence="7" id="KW-0175">Coiled coil</keyword>
<proteinExistence type="inferred from homology"/>
<sequence>MMEELAAAAKMEQYTKQKQRDLKAQHIAETQKRLQERQVLKERELEEERRVNELDKKREAELQEYIRRARMQLLEEHIPKLGNFAPYRYLRDDEKLHFASISAGQRM</sequence>
<dbReference type="PANTHER" id="PTHR19265:SF0">
    <property type="entry name" value="MEIOSIS-SPECIFIC NUCLEAR STRUCTURAL PROTEIN 1"/>
    <property type="match status" value="1"/>
</dbReference>
<comment type="similarity">
    <text evidence="3">Belongs to the MNS1 family.</text>
</comment>
<keyword evidence="9" id="KW-0206">Cytoskeleton</keyword>
<dbReference type="AlphaFoldDB" id="A0A0A9W5D4"/>
<organism evidence="15">
    <name type="scientific">Lygus hesperus</name>
    <name type="common">Western plant bug</name>
    <dbReference type="NCBI Taxonomy" id="30085"/>
    <lineage>
        <taxon>Eukaryota</taxon>
        <taxon>Metazoa</taxon>
        <taxon>Ecdysozoa</taxon>
        <taxon>Arthropoda</taxon>
        <taxon>Hexapoda</taxon>
        <taxon>Insecta</taxon>
        <taxon>Pterygota</taxon>
        <taxon>Neoptera</taxon>
        <taxon>Paraneoptera</taxon>
        <taxon>Hemiptera</taxon>
        <taxon>Heteroptera</taxon>
        <taxon>Panheteroptera</taxon>
        <taxon>Cimicomorpha</taxon>
        <taxon>Miridae</taxon>
        <taxon>Mirini</taxon>
        <taxon>Lygus</taxon>
    </lineage>
</organism>
<reference evidence="15" key="1">
    <citation type="journal article" date="2014" name="PLoS ONE">
        <title>Transcriptome-Based Identification of ABC Transporters in the Western Tarnished Plant Bug Lygus hesperus.</title>
        <authorList>
            <person name="Hull J.J."/>
            <person name="Chaney K."/>
            <person name="Geib S.M."/>
            <person name="Fabrick J.A."/>
            <person name="Brent C.S."/>
            <person name="Walsh D."/>
            <person name="Lavine L.C."/>
        </authorList>
    </citation>
    <scope>NUCLEOTIDE SEQUENCE</scope>
</reference>
<dbReference type="PANTHER" id="PTHR19265">
    <property type="entry name" value="MEIOSIS-SPECIFIC NUCLEAR STRUCTURAL PROTEIN 1"/>
    <property type="match status" value="1"/>
</dbReference>
<evidence type="ECO:0000256" key="11">
    <source>
        <dbReference type="ARBA" id="ARBA00023254"/>
    </source>
</evidence>
<evidence type="ECO:0000313" key="16">
    <source>
        <dbReference type="EMBL" id="JAQ01066.1"/>
    </source>
</evidence>
<evidence type="ECO:0000256" key="6">
    <source>
        <dbReference type="ARBA" id="ARBA00022846"/>
    </source>
</evidence>
<protein>
    <recommendedName>
        <fullName evidence="4">Meiosis-specific nuclear structural protein 1</fullName>
    </recommendedName>
</protein>
<dbReference type="EMBL" id="GDHC01017563">
    <property type="protein sequence ID" value="JAQ01066.1"/>
    <property type="molecule type" value="Transcribed_RNA"/>
</dbReference>
<dbReference type="InterPro" id="IPR043597">
    <property type="entry name" value="TPH_dom"/>
</dbReference>
<evidence type="ECO:0000256" key="3">
    <source>
        <dbReference type="ARBA" id="ARBA00009158"/>
    </source>
</evidence>
<comment type="subcellular location">
    <subcellularLocation>
        <location evidence="2">Cytoplasm</location>
        <location evidence="2">Cytoskeleton</location>
        <location evidence="2">Flagellum axoneme</location>
    </subcellularLocation>
    <subcellularLocation>
        <location evidence="1">Nucleus</location>
    </subcellularLocation>
</comment>
<evidence type="ECO:0000313" key="15">
    <source>
        <dbReference type="EMBL" id="JAG01703.1"/>
    </source>
</evidence>
<accession>A0A0A9W5D4</accession>
<reference evidence="15" key="2">
    <citation type="submission" date="2014-07" db="EMBL/GenBank/DDBJ databases">
        <authorList>
            <person name="Hull J."/>
        </authorList>
    </citation>
    <scope>NUCLEOTIDE SEQUENCE</scope>
</reference>
<keyword evidence="5" id="KW-0963">Cytoplasm</keyword>
<keyword evidence="12" id="KW-0966">Cell projection</keyword>
<evidence type="ECO:0000256" key="9">
    <source>
        <dbReference type="ARBA" id="ARBA00023212"/>
    </source>
</evidence>
<evidence type="ECO:0000259" key="14">
    <source>
        <dbReference type="Pfam" id="PF13868"/>
    </source>
</evidence>
<evidence type="ECO:0000256" key="1">
    <source>
        <dbReference type="ARBA" id="ARBA00004123"/>
    </source>
</evidence>
<comment type="function">
    <text evidence="13">Microtubule inner protein (MIP) part of the dynein-decorated doublet microtubules (DMTs) in cilia axoneme, which is required for motile cilia beating. May play a role in the control of meiotic division and germ cell differentiation through regulation of pairing and recombination during meiosis. Required for sperm flagella assembly. May play a role in the assembly and function of the outer dynein arm-docking complex (ODA-DC). ODA-DC mediates outer dynein arms (ODA) binding onto the axonemal doublet microtubules.</text>
</comment>
<feature type="domain" description="Trichohyalin-plectin-homology" evidence="14">
    <location>
        <begin position="1"/>
        <end position="86"/>
    </location>
</feature>